<evidence type="ECO:0000313" key="1">
    <source>
        <dbReference type="EMBL" id="KAI5678679.1"/>
    </source>
</evidence>
<dbReference type="Proteomes" id="UP001060085">
    <property type="component" value="Linkage Group LG02"/>
</dbReference>
<accession>A0ACC0C157</accession>
<organism evidence="1 2">
    <name type="scientific">Catharanthus roseus</name>
    <name type="common">Madagascar periwinkle</name>
    <name type="synonym">Vinca rosea</name>
    <dbReference type="NCBI Taxonomy" id="4058"/>
    <lineage>
        <taxon>Eukaryota</taxon>
        <taxon>Viridiplantae</taxon>
        <taxon>Streptophyta</taxon>
        <taxon>Embryophyta</taxon>
        <taxon>Tracheophyta</taxon>
        <taxon>Spermatophyta</taxon>
        <taxon>Magnoliopsida</taxon>
        <taxon>eudicotyledons</taxon>
        <taxon>Gunneridae</taxon>
        <taxon>Pentapetalae</taxon>
        <taxon>asterids</taxon>
        <taxon>lamiids</taxon>
        <taxon>Gentianales</taxon>
        <taxon>Apocynaceae</taxon>
        <taxon>Rauvolfioideae</taxon>
        <taxon>Vinceae</taxon>
        <taxon>Catharanthinae</taxon>
        <taxon>Catharanthus</taxon>
    </lineage>
</organism>
<name>A0ACC0C157_CATRO</name>
<proteinExistence type="predicted"/>
<evidence type="ECO:0000313" key="2">
    <source>
        <dbReference type="Proteomes" id="UP001060085"/>
    </source>
</evidence>
<comment type="caution">
    <text evidence="1">The sequence shown here is derived from an EMBL/GenBank/DDBJ whole genome shotgun (WGS) entry which is preliminary data.</text>
</comment>
<protein>
    <submittedName>
        <fullName evidence="1">Uncharacterized protein</fullName>
    </submittedName>
</protein>
<sequence length="487" mass="53384">MSLFCHRKKMRVMILSPFSLFSLILIFFTSLDLSSSSSTSSQPTFQFDYLKLPLIHKNQSLPIDPFQTLASDTRRLNHLYESLHHRRHRRRSHHKNSSSTAQIPLTSGASFGTGQYFVSLSIGTPPQPLLLIADTGSDLIWVTCSACRNCSHREPNSAFLARHSSTFSPYHCFDSVCELVPQPKRVPCNHTRLHSPCRYEYSYSDGSLSSGFFARETTTFNTSTGKRVTFKNLAFGCGFEASGPSITGPSFNGAQGVIGLGLGAISFPSQLGRKFANKFSYCLMDYTLSPAPTSYLLIGGGAGSGAAVNTSKMSFTPLIKENITNTFYYIGIEYVAIEGVKLRISPAAWAIDELGNGGTVIDSGTTLTFLLQPAYDQVLAAMERRVTLPKSADPNPNFDFCVNVSGVSRPSLPRMSFKLAGGAVFTPPPQNYFIDTAPDVKCLAFQPVISRSGFNVIGNLMQQGFMFEFDKDRSRLGFSRHGCAIPS</sequence>
<keyword evidence="2" id="KW-1185">Reference proteome</keyword>
<gene>
    <name evidence="1" type="ORF">M9H77_09629</name>
</gene>
<reference evidence="2" key="1">
    <citation type="journal article" date="2023" name="Nat. Plants">
        <title>Single-cell RNA sequencing provides a high-resolution roadmap for understanding the multicellular compartmentation of specialized metabolism.</title>
        <authorList>
            <person name="Sun S."/>
            <person name="Shen X."/>
            <person name="Li Y."/>
            <person name="Li Y."/>
            <person name="Wang S."/>
            <person name="Li R."/>
            <person name="Zhang H."/>
            <person name="Shen G."/>
            <person name="Guo B."/>
            <person name="Wei J."/>
            <person name="Xu J."/>
            <person name="St-Pierre B."/>
            <person name="Chen S."/>
            <person name="Sun C."/>
        </authorList>
    </citation>
    <scope>NUCLEOTIDE SEQUENCE [LARGE SCALE GENOMIC DNA]</scope>
</reference>
<dbReference type="EMBL" id="CM044702">
    <property type="protein sequence ID" value="KAI5678679.1"/>
    <property type="molecule type" value="Genomic_DNA"/>
</dbReference>